<dbReference type="GO" id="GO:0005615">
    <property type="term" value="C:extracellular space"/>
    <property type="evidence" value="ECO:0007669"/>
    <property type="project" value="TreeGrafter"/>
</dbReference>
<reference evidence="1" key="1">
    <citation type="submission" date="2015-11" db="EMBL/GenBank/DDBJ databases">
        <title>De novo transcriptome assembly of four potential Pierce s Disease insect vectors from Arizona vineyards.</title>
        <authorList>
            <person name="Tassone E.E."/>
        </authorList>
    </citation>
    <scope>NUCLEOTIDE SEQUENCE</scope>
</reference>
<proteinExistence type="predicted"/>
<accession>A0A1B6FKX4</accession>
<dbReference type="PANTHER" id="PTHR39075:SF1">
    <property type="entry name" value="FI19908P1"/>
    <property type="match status" value="1"/>
</dbReference>
<evidence type="ECO:0000313" key="1">
    <source>
        <dbReference type="EMBL" id="JAS50835.1"/>
    </source>
</evidence>
<dbReference type="PANTHER" id="PTHR39075">
    <property type="entry name" value="FI19908P1"/>
    <property type="match status" value="1"/>
</dbReference>
<sequence length="364" mass="40864">MTNVQASEFRNDLLETASTCNTPSVRPRSLYTYTDDPVYCYQRYGGELKNFESAASMEPWCGTNISSNSAFSSGSLWRPPSRFALRSHPSLSFIPSDDMFSYVDPTWRDTDTVESAYNGAVIATQHGTMSIKLHSRMRVDMTIDRAIRITNLKSNIVMSLSASGASSALLHPNGRIYQYGSRVEIQAHDVHGNNKYAKMWYKGVSFTSENCALVYLVDSAGTRTTTDSFSDMSQDFSLAVFYNESRHGVGYQQEAMHLLQNAQYFVDDKKVQNWIINNVRISQTPDGLLRIARNSNKYQLRTSPSNGSATITTPFVHTTASLGQTSHLFVRRGERRMHYDGSSFIVRNAGHSAGFDDKNMLKVY</sequence>
<gene>
    <name evidence="1" type="ORF">g.20621</name>
</gene>
<dbReference type="AlphaFoldDB" id="A0A1B6FKX4"/>
<protein>
    <submittedName>
        <fullName evidence="1">Uncharacterized protein</fullName>
    </submittedName>
</protein>
<name>A0A1B6FKX4_9HEMI</name>
<organism evidence="1">
    <name type="scientific">Cuerna arida</name>
    <dbReference type="NCBI Taxonomy" id="1464854"/>
    <lineage>
        <taxon>Eukaryota</taxon>
        <taxon>Metazoa</taxon>
        <taxon>Ecdysozoa</taxon>
        <taxon>Arthropoda</taxon>
        <taxon>Hexapoda</taxon>
        <taxon>Insecta</taxon>
        <taxon>Pterygota</taxon>
        <taxon>Neoptera</taxon>
        <taxon>Paraneoptera</taxon>
        <taxon>Hemiptera</taxon>
        <taxon>Auchenorrhyncha</taxon>
        <taxon>Membracoidea</taxon>
        <taxon>Cicadellidae</taxon>
        <taxon>Cicadellinae</taxon>
        <taxon>Proconiini</taxon>
        <taxon>Cuerna</taxon>
    </lineage>
</organism>
<dbReference type="EMBL" id="GECZ01018934">
    <property type="protein sequence ID" value="JAS50835.1"/>
    <property type="molecule type" value="Transcribed_RNA"/>
</dbReference>